<sequence>MFCGSYYNFSDTYIVNQIEDWAKKYNVTLNDGWKVEIARAIQNRFEKTMESIPTDLKDKWIKLFETITTE</sequence>
<reference evidence="1 2" key="1">
    <citation type="submission" date="2019-02" db="EMBL/GenBank/DDBJ databases">
        <title>Draft Genome Sequence of the Prevotella sp. BCRC 81118, Isolated from Human Feces.</title>
        <authorList>
            <person name="Huang C.-H."/>
        </authorList>
    </citation>
    <scope>NUCLEOTIDE SEQUENCE [LARGE SCALE GENOMIC DNA]</scope>
    <source>
        <strain evidence="1 2">BCRC 81118</strain>
    </source>
</reference>
<comment type="caution">
    <text evidence="1">The sequence shown here is derived from an EMBL/GenBank/DDBJ whole genome shotgun (WGS) entry which is preliminary data.</text>
</comment>
<accession>A0A4Y8UQZ7</accession>
<proteinExistence type="predicted"/>
<protein>
    <submittedName>
        <fullName evidence="1">Uncharacterized protein</fullName>
    </submittedName>
</protein>
<name>A0A4Y8UQZ7_9BACT</name>
<dbReference type="Proteomes" id="UP000297872">
    <property type="component" value="Unassembled WGS sequence"/>
</dbReference>
<evidence type="ECO:0000313" key="2">
    <source>
        <dbReference type="Proteomes" id="UP000297872"/>
    </source>
</evidence>
<dbReference type="EMBL" id="SGVY01000096">
    <property type="protein sequence ID" value="TFH69743.1"/>
    <property type="molecule type" value="Genomic_DNA"/>
</dbReference>
<keyword evidence="2" id="KW-1185">Reference proteome</keyword>
<evidence type="ECO:0000313" key="1">
    <source>
        <dbReference type="EMBL" id="TFH69743.1"/>
    </source>
</evidence>
<dbReference type="OrthoDB" id="9810873at2"/>
<organism evidence="1 2">
    <name type="scientific">Segatella hominis</name>
    <dbReference type="NCBI Taxonomy" id="2518605"/>
    <lineage>
        <taxon>Bacteria</taxon>
        <taxon>Pseudomonadati</taxon>
        <taxon>Bacteroidota</taxon>
        <taxon>Bacteroidia</taxon>
        <taxon>Bacteroidales</taxon>
        <taxon>Prevotellaceae</taxon>
        <taxon>Segatella</taxon>
    </lineage>
</organism>
<dbReference type="AlphaFoldDB" id="A0A4Y8UQZ7"/>
<gene>
    <name evidence="1" type="ORF">EXN75_16975</name>
</gene>